<dbReference type="PANTHER" id="PTHR30435">
    <property type="entry name" value="FLAGELLAR PROTEIN"/>
    <property type="match status" value="1"/>
</dbReference>
<reference evidence="8" key="1">
    <citation type="journal article" date="2020" name="mSystems">
        <title>Genome- and Community-Level Interaction Insights into Carbon Utilization and Element Cycling Functions of Hydrothermarchaeota in Hydrothermal Sediment.</title>
        <authorList>
            <person name="Zhou Z."/>
            <person name="Liu Y."/>
            <person name="Xu W."/>
            <person name="Pan J."/>
            <person name="Luo Z.H."/>
            <person name="Li M."/>
        </authorList>
    </citation>
    <scope>NUCLEOTIDE SEQUENCE [LARGE SCALE GENOMIC DNA]</scope>
    <source>
        <strain evidence="8">SpSt-711</strain>
    </source>
</reference>
<comment type="subcellular location">
    <subcellularLocation>
        <location evidence="1 6">Bacterial flagellum basal body</location>
    </subcellularLocation>
</comment>
<accession>A0A7V4JPU5</accession>
<evidence type="ECO:0000313" key="8">
    <source>
        <dbReference type="EMBL" id="HGU15499.1"/>
    </source>
</evidence>
<comment type="caution">
    <text evidence="8">The sequence shown here is derived from an EMBL/GenBank/DDBJ whole genome shotgun (WGS) entry which is preliminary data.</text>
</comment>
<proteinExistence type="inferred from homology"/>
<dbReference type="GO" id="GO:0071978">
    <property type="term" value="P:bacterial-type flagellum-dependent swarming motility"/>
    <property type="evidence" value="ECO:0007669"/>
    <property type="project" value="TreeGrafter"/>
</dbReference>
<evidence type="ECO:0000256" key="3">
    <source>
        <dbReference type="ARBA" id="ARBA00017941"/>
    </source>
</evidence>
<evidence type="ECO:0000256" key="6">
    <source>
        <dbReference type="RuleBase" id="RU362062"/>
    </source>
</evidence>
<dbReference type="InterPro" id="IPR006299">
    <property type="entry name" value="FlgC"/>
</dbReference>
<keyword evidence="8" id="KW-0966">Cell projection</keyword>
<dbReference type="Pfam" id="PF06429">
    <property type="entry name" value="Flg_bbr_C"/>
    <property type="match status" value="1"/>
</dbReference>
<sequence>MNLLKLSQIVGSGLLAQRIRLNIAATNIANSQVTRTLEGGPYKAKVVVLKAVPVSEKNPELKAVKVEKIVDDPSPFKEVYDPGHPDADERGIVKYPNVDVITEMVELLSAGRAYEANLTILSTTKSMILRTLDLLR</sequence>
<dbReference type="EMBL" id="DTEI01000050">
    <property type="protein sequence ID" value="HGU15499.1"/>
    <property type="molecule type" value="Genomic_DNA"/>
</dbReference>
<keyword evidence="4 6" id="KW-0975">Bacterial flagellum</keyword>
<feature type="domain" description="Flagellar basal-body/hook protein C-terminal" evidence="7">
    <location>
        <begin position="91"/>
        <end position="134"/>
    </location>
</feature>
<evidence type="ECO:0000259" key="7">
    <source>
        <dbReference type="Pfam" id="PF06429"/>
    </source>
</evidence>
<dbReference type="NCBIfam" id="TIGR01395">
    <property type="entry name" value="FlgC"/>
    <property type="match status" value="1"/>
</dbReference>
<keyword evidence="8" id="KW-0282">Flagellum</keyword>
<dbReference type="PANTHER" id="PTHR30435:SF2">
    <property type="entry name" value="FLAGELLAR BASAL-BODY ROD PROTEIN FLGC"/>
    <property type="match status" value="1"/>
</dbReference>
<evidence type="ECO:0000256" key="4">
    <source>
        <dbReference type="ARBA" id="ARBA00023143"/>
    </source>
</evidence>
<organism evidence="8">
    <name type="scientific">Thermodesulfobacterium geofontis</name>
    <dbReference type="NCBI Taxonomy" id="1295609"/>
    <lineage>
        <taxon>Bacteria</taxon>
        <taxon>Pseudomonadati</taxon>
        <taxon>Thermodesulfobacteriota</taxon>
        <taxon>Thermodesulfobacteria</taxon>
        <taxon>Thermodesulfobacteriales</taxon>
        <taxon>Thermodesulfobacteriaceae</taxon>
        <taxon>Thermodesulfobacterium</taxon>
    </lineage>
</organism>
<name>A0A7V4JPU5_9BACT</name>
<dbReference type="AlphaFoldDB" id="A0A7V4JPU5"/>
<evidence type="ECO:0000256" key="1">
    <source>
        <dbReference type="ARBA" id="ARBA00004117"/>
    </source>
</evidence>
<protein>
    <recommendedName>
        <fullName evidence="3 6">Flagellar basal-body rod protein FlgC</fullName>
    </recommendedName>
</protein>
<dbReference type="GO" id="GO:0030694">
    <property type="term" value="C:bacterial-type flagellum basal body, rod"/>
    <property type="evidence" value="ECO:0007669"/>
    <property type="project" value="UniProtKB-UniRule"/>
</dbReference>
<evidence type="ECO:0000256" key="5">
    <source>
        <dbReference type="ARBA" id="ARBA00025933"/>
    </source>
</evidence>
<dbReference type="InterPro" id="IPR010930">
    <property type="entry name" value="Flg_bb/hook_C_dom"/>
</dbReference>
<comment type="subunit">
    <text evidence="5 6">The basal body constitutes a major portion of the flagellar organelle and consists of four rings (L,P,S, and M) mounted on a central rod. The rod consists of about 26 subunits of FlgG in the distal portion, and FlgB, FlgC and FlgF are thought to build up the proximal portion of the rod with about 6 subunits each.</text>
</comment>
<keyword evidence="8" id="KW-0969">Cilium</keyword>
<gene>
    <name evidence="8" type="primary">flgC</name>
    <name evidence="8" type="ORF">ENU91_02445</name>
</gene>
<comment type="similarity">
    <text evidence="2">Belongs to the flagella basal body rod proteins family.</text>
</comment>
<evidence type="ECO:0000256" key="2">
    <source>
        <dbReference type="ARBA" id="ARBA00009677"/>
    </source>
</evidence>